<comment type="caution">
    <text evidence="3">The sequence shown here is derived from an EMBL/GenBank/DDBJ whole genome shotgun (WGS) entry which is preliminary data.</text>
</comment>
<accession>A6P1N7</accession>
<dbReference type="Proteomes" id="UP000003639">
    <property type="component" value="Unassembled WGS sequence"/>
</dbReference>
<dbReference type="GO" id="GO:0016787">
    <property type="term" value="F:hydrolase activity"/>
    <property type="evidence" value="ECO:0007669"/>
    <property type="project" value="UniProtKB-KW"/>
</dbReference>
<dbReference type="SUPFAM" id="SSF55811">
    <property type="entry name" value="Nudix"/>
    <property type="match status" value="1"/>
</dbReference>
<feature type="domain" description="Nudix hydrolase" evidence="2">
    <location>
        <begin position="41"/>
        <end position="179"/>
    </location>
</feature>
<dbReference type="EMBL" id="AAXG02000047">
    <property type="protein sequence ID" value="EDM97929.1"/>
    <property type="molecule type" value="Genomic_DNA"/>
</dbReference>
<dbReference type="PROSITE" id="PS51462">
    <property type="entry name" value="NUDIX"/>
    <property type="match status" value="1"/>
</dbReference>
<keyword evidence="3" id="KW-0378">Hydrolase</keyword>
<proteinExistence type="inferred from homology"/>
<evidence type="ECO:0000259" key="2">
    <source>
        <dbReference type="PROSITE" id="PS51462"/>
    </source>
</evidence>
<dbReference type="OrthoDB" id="9787880at2"/>
<dbReference type="PANTHER" id="PTHR43736:SF1">
    <property type="entry name" value="DIHYDRONEOPTERIN TRIPHOSPHATE DIPHOSPHATASE"/>
    <property type="match status" value="1"/>
</dbReference>
<name>A6P1N7_9FIRM</name>
<dbReference type="PANTHER" id="PTHR43736">
    <property type="entry name" value="ADP-RIBOSE PYROPHOSPHATASE"/>
    <property type="match status" value="1"/>
</dbReference>
<dbReference type="STRING" id="411467.BACCAP_04409"/>
<dbReference type="Gene3D" id="3.90.79.10">
    <property type="entry name" value="Nucleoside Triphosphate Pyrophosphohydrolase"/>
    <property type="match status" value="1"/>
</dbReference>
<evidence type="ECO:0000256" key="1">
    <source>
        <dbReference type="ARBA" id="ARBA00005582"/>
    </source>
</evidence>
<keyword evidence="4" id="KW-1185">Reference proteome</keyword>
<reference evidence="3 4" key="1">
    <citation type="submission" date="2007-04" db="EMBL/GenBank/DDBJ databases">
        <authorList>
            <person name="Fulton L."/>
            <person name="Clifton S."/>
            <person name="Fulton B."/>
            <person name="Xu J."/>
            <person name="Minx P."/>
            <person name="Pepin K.H."/>
            <person name="Johnson M."/>
            <person name="Thiruvilangam P."/>
            <person name="Bhonagiri V."/>
            <person name="Nash W.E."/>
            <person name="Mardis E.R."/>
            <person name="Wilson R.K."/>
        </authorList>
    </citation>
    <scope>NUCLEOTIDE SEQUENCE [LARGE SCALE GENOMIC DNA]</scope>
    <source>
        <strain evidence="3 4">ATCC 29799</strain>
    </source>
</reference>
<protein>
    <submittedName>
        <fullName evidence="3">Hydrolase, NUDIX family</fullName>
    </submittedName>
</protein>
<dbReference type="AlphaFoldDB" id="A6P1N7"/>
<reference evidence="3 4" key="2">
    <citation type="submission" date="2007-06" db="EMBL/GenBank/DDBJ databases">
        <title>Draft genome sequence of Pseudoflavonifractor capillosus ATCC 29799.</title>
        <authorList>
            <person name="Sudarsanam P."/>
            <person name="Ley R."/>
            <person name="Guruge J."/>
            <person name="Turnbaugh P.J."/>
            <person name="Mahowald M."/>
            <person name="Liep D."/>
            <person name="Gordon J."/>
        </authorList>
    </citation>
    <scope>NUCLEOTIDE SEQUENCE [LARGE SCALE GENOMIC DNA]</scope>
    <source>
        <strain evidence="3 4">ATCC 29799</strain>
    </source>
</reference>
<gene>
    <name evidence="3" type="ORF">BACCAP_04409</name>
</gene>
<organism evidence="3 4">
    <name type="scientific">Pseudoflavonifractor capillosus ATCC 29799</name>
    <dbReference type="NCBI Taxonomy" id="411467"/>
    <lineage>
        <taxon>Bacteria</taxon>
        <taxon>Bacillati</taxon>
        <taxon>Bacillota</taxon>
        <taxon>Clostridia</taxon>
        <taxon>Eubacteriales</taxon>
        <taxon>Oscillospiraceae</taxon>
        <taxon>Pseudoflavonifractor</taxon>
    </lineage>
</organism>
<evidence type="ECO:0000313" key="3">
    <source>
        <dbReference type="EMBL" id="EDM97929.1"/>
    </source>
</evidence>
<sequence length="189" mass="21470">MYADDIRAYRPQNEQEETDKRIILDYVDRYPDTVLTRQNEYAHITSSGFVVNADATKVLMAHHNIYKVWAWTGGHADGDGDLLAVALREATEETGVTHVRPLSRDIASLDILPVWGHVKRGKYVAAHQHLNVSYLLTADESDALTIREGENTGVAWLPADRLTQLTNEWKMDHVYLKLLHRARVLLGLE</sequence>
<dbReference type="InterPro" id="IPR015797">
    <property type="entry name" value="NUDIX_hydrolase-like_dom_sf"/>
</dbReference>
<dbReference type="Pfam" id="PF00293">
    <property type="entry name" value="NUDIX"/>
    <property type="match status" value="1"/>
</dbReference>
<dbReference type="eggNOG" id="COG0494">
    <property type="taxonomic scope" value="Bacteria"/>
</dbReference>
<dbReference type="CDD" id="cd03674">
    <property type="entry name" value="NUDIX_Hydrolase"/>
    <property type="match status" value="1"/>
</dbReference>
<evidence type="ECO:0000313" key="4">
    <source>
        <dbReference type="Proteomes" id="UP000003639"/>
    </source>
</evidence>
<dbReference type="InterPro" id="IPR000086">
    <property type="entry name" value="NUDIX_hydrolase_dom"/>
</dbReference>
<comment type="similarity">
    <text evidence="1">Belongs to the Nudix hydrolase family.</text>
</comment>
<dbReference type="RefSeq" id="WP_006574880.1">
    <property type="nucleotide sequence ID" value="NZ_AAXG02000047.1"/>
</dbReference>